<reference evidence="6 7" key="1">
    <citation type="journal article" date="2015" name="Int. J. Syst. Evol. Microbiol.">
        <title>Erythrobacter atlanticus sp. nov., a bacterium from ocean sediment able to degrade polycyclic aromatic hydrocarbons.</title>
        <authorList>
            <person name="Zhuang L."/>
            <person name="Liu Y."/>
            <person name="Wang L."/>
            <person name="Wang W."/>
            <person name="Shao Z."/>
        </authorList>
    </citation>
    <scope>NUCLEOTIDE SEQUENCE [LARGE SCALE GENOMIC DNA]</scope>
    <source>
        <strain evidence="7">s21-N3</strain>
    </source>
</reference>
<dbReference type="Pfam" id="PF01522">
    <property type="entry name" value="Polysacc_deac_1"/>
    <property type="match status" value="1"/>
</dbReference>
<protein>
    <recommendedName>
        <fullName evidence="3">Chitooligosaccharide deacetylase</fullName>
    </recommendedName>
    <alternativeName>
        <fullName evidence="4">Nodulation protein B</fullName>
    </alternativeName>
</protein>
<reference evidence="7" key="2">
    <citation type="submission" date="2015-04" db="EMBL/GenBank/DDBJ databases">
        <title>The complete genome sequence of Erythrobacter sp. s21-N3.</title>
        <authorList>
            <person name="Zhuang L."/>
            <person name="Liu Y."/>
            <person name="Shao Z."/>
        </authorList>
    </citation>
    <scope>NUCLEOTIDE SEQUENCE [LARGE SCALE GENOMIC DNA]</scope>
    <source>
        <strain evidence="7">s21-N3</strain>
    </source>
</reference>
<sequence length="311" mass="35610">MNAIAFANEDAKGVGPDKVIANGLSVDVEDWFQVGAFEDVIERDSWSTLDNRVERNVHEILDLFDEAKASATFFTLGWVAQRHGPLLREIAQRGHEIASHGWDHQRVFRMDRESFARDIERTRKTIQDCCGQRVDGYRAPSFSIDHRTPWAFMELAEQGYLYSSSVAPITHDHYGWAEAPRFAFQPIPWHDLVELPVTTAIFRGKRLAAGGGGFFRVLPYAFSRWAIRQVNRTDQRPAIFYFHPWEIDPGQPRVAGAPLRSRLRHYTNLSKMSGKLRQLINEFAWGRMDVVAHREAARIAIEMASDKEMAV</sequence>
<dbReference type="CDD" id="cd10941">
    <property type="entry name" value="CE4_PuuE_HpPgdA_like_2"/>
    <property type="match status" value="1"/>
</dbReference>
<dbReference type="SUPFAM" id="SSF88713">
    <property type="entry name" value="Glycoside hydrolase/deacetylase"/>
    <property type="match status" value="1"/>
</dbReference>
<comment type="function">
    <text evidence="1">Is involved in generating a small heat-stable compound (Nod), an acylated oligomer of N-acetylglucosamine, that stimulates mitosis in various plant protoplasts.</text>
</comment>
<evidence type="ECO:0000256" key="3">
    <source>
        <dbReference type="ARBA" id="ARBA00020071"/>
    </source>
</evidence>
<dbReference type="PANTHER" id="PTHR47561:SF1">
    <property type="entry name" value="POLYSACCHARIDE DEACETYLASE FAMILY PROTEIN (AFU_ORTHOLOGUE AFUA_6G05030)"/>
    <property type="match status" value="1"/>
</dbReference>
<name>A0A0H4W1F4_9SPHN</name>
<dbReference type="PROSITE" id="PS51677">
    <property type="entry name" value="NODB"/>
    <property type="match status" value="1"/>
</dbReference>
<feature type="domain" description="NodB homology" evidence="5">
    <location>
        <begin position="43"/>
        <end position="177"/>
    </location>
</feature>
<evidence type="ECO:0000256" key="2">
    <source>
        <dbReference type="ARBA" id="ARBA00010973"/>
    </source>
</evidence>
<evidence type="ECO:0000256" key="1">
    <source>
        <dbReference type="ARBA" id="ARBA00003236"/>
    </source>
</evidence>
<dbReference type="STRING" id="1648404.CP97_09380"/>
<dbReference type="AlphaFoldDB" id="A0A0H4W1F4"/>
<proteinExistence type="inferred from homology"/>
<dbReference type="InterPro" id="IPR002509">
    <property type="entry name" value="NODB_dom"/>
</dbReference>
<evidence type="ECO:0000259" key="5">
    <source>
        <dbReference type="PROSITE" id="PS51677"/>
    </source>
</evidence>
<dbReference type="NCBIfam" id="TIGR03006">
    <property type="entry name" value="pepcterm_polyde"/>
    <property type="match status" value="1"/>
</dbReference>
<evidence type="ECO:0000313" key="7">
    <source>
        <dbReference type="Proteomes" id="UP000059113"/>
    </source>
</evidence>
<dbReference type="InterPro" id="IPR022560">
    <property type="entry name" value="DUF3473"/>
</dbReference>
<evidence type="ECO:0000256" key="4">
    <source>
        <dbReference type="ARBA" id="ARBA00032976"/>
    </source>
</evidence>
<dbReference type="GO" id="GO:0016810">
    <property type="term" value="F:hydrolase activity, acting on carbon-nitrogen (but not peptide) bonds"/>
    <property type="evidence" value="ECO:0007669"/>
    <property type="project" value="InterPro"/>
</dbReference>
<dbReference type="GO" id="GO:0005975">
    <property type="term" value="P:carbohydrate metabolic process"/>
    <property type="evidence" value="ECO:0007669"/>
    <property type="project" value="InterPro"/>
</dbReference>
<organism evidence="6 7">
    <name type="scientific">Aurantiacibacter atlanticus</name>
    <dbReference type="NCBI Taxonomy" id="1648404"/>
    <lineage>
        <taxon>Bacteria</taxon>
        <taxon>Pseudomonadati</taxon>
        <taxon>Pseudomonadota</taxon>
        <taxon>Alphaproteobacteria</taxon>
        <taxon>Sphingomonadales</taxon>
        <taxon>Erythrobacteraceae</taxon>
        <taxon>Aurantiacibacter</taxon>
    </lineage>
</organism>
<comment type="similarity">
    <text evidence="2">Belongs to the polysaccharide deacetylase family.</text>
</comment>
<dbReference type="InterPro" id="IPR011330">
    <property type="entry name" value="Glyco_hydro/deAcase_b/a-brl"/>
</dbReference>
<evidence type="ECO:0000313" key="6">
    <source>
        <dbReference type="EMBL" id="AKQ43338.2"/>
    </source>
</evidence>
<dbReference type="Pfam" id="PF11959">
    <property type="entry name" value="DUF3473"/>
    <property type="match status" value="1"/>
</dbReference>
<dbReference type="EMBL" id="CP011310">
    <property type="protein sequence ID" value="AKQ43338.2"/>
    <property type="molecule type" value="Genomic_DNA"/>
</dbReference>
<dbReference type="PANTHER" id="PTHR47561">
    <property type="entry name" value="POLYSACCHARIDE DEACETYLASE FAMILY PROTEIN (AFU_ORTHOLOGUE AFUA_6G05030)"/>
    <property type="match status" value="1"/>
</dbReference>
<gene>
    <name evidence="6" type="ORF">CP97_09380</name>
</gene>
<dbReference type="KEGG" id="ery:CP97_09380"/>
<keyword evidence="7" id="KW-1185">Reference proteome</keyword>
<dbReference type="Gene3D" id="3.20.20.370">
    <property type="entry name" value="Glycoside hydrolase/deacetylase"/>
    <property type="match status" value="1"/>
</dbReference>
<dbReference type="InterPro" id="IPR014344">
    <property type="entry name" value="XrtA_polysacc_deacetyl"/>
</dbReference>
<accession>A0A0H4W1F4</accession>
<dbReference type="InterPro" id="IPR045235">
    <property type="entry name" value="PuuE_HpPgdA-like"/>
</dbReference>
<dbReference type="Proteomes" id="UP000059113">
    <property type="component" value="Chromosome"/>
</dbReference>